<dbReference type="InterPro" id="IPR057666">
    <property type="entry name" value="DrpA_SLOG"/>
</dbReference>
<dbReference type="Proteomes" id="UP000177801">
    <property type="component" value="Unassembled WGS sequence"/>
</dbReference>
<accession>A0A1G1ZCW6</accession>
<proteinExistence type="predicted"/>
<reference evidence="2 3" key="1">
    <citation type="journal article" date="2016" name="Nat. Commun.">
        <title>Thousands of microbial genomes shed light on interconnected biogeochemical processes in an aquifer system.</title>
        <authorList>
            <person name="Anantharaman K."/>
            <person name="Brown C.T."/>
            <person name="Hug L.A."/>
            <person name="Sharon I."/>
            <person name="Castelle C.J."/>
            <person name="Probst A.J."/>
            <person name="Thomas B.C."/>
            <person name="Singh A."/>
            <person name="Wilkins M.J."/>
            <person name="Karaoz U."/>
            <person name="Brodie E.L."/>
            <person name="Williams K.H."/>
            <person name="Hubbard S.S."/>
            <person name="Banfield J.F."/>
        </authorList>
    </citation>
    <scope>NUCLEOTIDE SEQUENCE [LARGE SCALE GENOMIC DNA]</scope>
</reference>
<dbReference type="Gene3D" id="3.40.50.450">
    <property type="match status" value="1"/>
</dbReference>
<dbReference type="SUPFAM" id="SSF102405">
    <property type="entry name" value="MCP/YpsA-like"/>
    <property type="match status" value="1"/>
</dbReference>
<gene>
    <name evidence="2" type="ORF">A3G58_02825</name>
</gene>
<feature type="domain" description="Smf/DprA SLOG" evidence="1">
    <location>
        <begin position="3"/>
        <end position="162"/>
    </location>
</feature>
<dbReference type="AlphaFoldDB" id="A0A1G1ZCW6"/>
<organism evidence="2 3">
    <name type="scientific">Candidatus Colwellbacteria bacterium RIFCSPLOWO2_12_FULL_46_17</name>
    <dbReference type="NCBI Taxonomy" id="1797695"/>
    <lineage>
        <taxon>Bacteria</taxon>
        <taxon>Candidatus Colwelliibacteriota</taxon>
    </lineage>
</organism>
<comment type="caution">
    <text evidence="2">The sequence shown here is derived from an EMBL/GenBank/DDBJ whole genome shotgun (WGS) entry which is preliminary data.</text>
</comment>
<evidence type="ECO:0000313" key="3">
    <source>
        <dbReference type="Proteomes" id="UP000177801"/>
    </source>
</evidence>
<dbReference type="EMBL" id="MHJD01000035">
    <property type="protein sequence ID" value="OGY61956.1"/>
    <property type="molecule type" value="Genomic_DNA"/>
</dbReference>
<name>A0A1G1ZCW6_9BACT</name>
<evidence type="ECO:0000259" key="1">
    <source>
        <dbReference type="Pfam" id="PF02481"/>
    </source>
</evidence>
<dbReference type="Pfam" id="PF02481">
    <property type="entry name" value="DNA_processg_A"/>
    <property type="match status" value="1"/>
</dbReference>
<dbReference type="GO" id="GO:0009294">
    <property type="term" value="P:DNA-mediated transformation"/>
    <property type="evidence" value="ECO:0007669"/>
    <property type="project" value="InterPro"/>
</dbReference>
<sequence length="167" mass="18823">MKWIGVIGSRLAEPESKAESDVREEVRKIIARGDGIVSGGALGIDYFAIDEALKVNPTGERIMVFLPVTLPLYLEHYNKRREEGVITQHQAETLITQLAKLKETNPQSLIEDTSNRLVNEETYYERNTEIVNASDEILAFRVTNSGGTQDTINKARENGIPVREFKY</sequence>
<protein>
    <recommendedName>
        <fullName evidence="1">Smf/DprA SLOG domain-containing protein</fullName>
    </recommendedName>
</protein>
<evidence type="ECO:0000313" key="2">
    <source>
        <dbReference type="EMBL" id="OGY61956.1"/>
    </source>
</evidence>